<feature type="domain" description="HTH asnC-type" evidence="4">
    <location>
        <begin position="1"/>
        <end position="62"/>
    </location>
</feature>
<dbReference type="Proteomes" id="UP000625033">
    <property type="component" value="Unassembled WGS sequence"/>
</dbReference>
<accession>A0A931GEQ1</accession>
<dbReference type="SUPFAM" id="SSF46785">
    <property type="entry name" value="Winged helix' DNA-binding domain"/>
    <property type="match status" value="1"/>
</dbReference>
<comment type="caution">
    <text evidence="5">The sequence shown here is derived from an EMBL/GenBank/DDBJ whole genome shotgun (WGS) entry which is preliminary data.</text>
</comment>
<dbReference type="InterPro" id="IPR036388">
    <property type="entry name" value="WH-like_DNA-bd_sf"/>
</dbReference>
<dbReference type="GO" id="GO:0043200">
    <property type="term" value="P:response to amino acid"/>
    <property type="evidence" value="ECO:0007669"/>
    <property type="project" value="TreeGrafter"/>
</dbReference>
<organism evidence="5 6">
    <name type="scientific">Zhihengliuella flava</name>
    <dbReference type="NCBI Taxonomy" id="1285193"/>
    <lineage>
        <taxon>Bacteria</taxon>
        <taxon>Bacillati</taxon>
        <taxon>Actinomycetota</taxon>
        <taxon>Actinomycetes</taxon>
        <taxon>Micrococcales</taxon>
        <taxon>Micrococcaceae</taxon>
        <taxon>Zhihengliuella</taxon>
    </lineage>
</organism>
<dbReference type="CDD" id="cd00090">
    <property type="entry name" value="HTH_ARSR"/>
    <property type="match status" value="1"/>
</dbReference>
<dbReference type="EMBL" id="JADOTZ010000001">
    <property type="protein sequence ID" value="MBG6084365.1"/>
    <property type="molecule type" value="Genomic_DNA"/>
</dbReference>
<dbReference type="Gene3D" id="1.10.10.10">
    <property type="entry name" value="Winged helix-like DNA-binding domain superfamily/Winged helix DNA-binding domain"/>
    <property type="match status" value="1"/>
</dbReference>
<gene>
    <name evidence="5" type="ORF">IW252_001132</name>
</gene>
<evidence type="ECO:0000259" key="4">
    <source>
        <dbReference type="PROSITE" id="PS50956"/>
    </source>
</evidence>
<dbReference type="PRINTS" id="PR00033">
    <property type="entry name" value="HTHASNC"/>
</dbReference>
<dbReference type="Gene3D" id="3.30.70.920">
    <property type="match status" value="1"/>
</dbReference>
<evidence type="ECO:0000256" key="2">
    <source>
        <dbReference type="ARBA" id="ARBA00023125"/>
    </source>
</evidence>
<evidence type="ECO:0000256" key="1">
    <source>
        <dbReference type="ARBA" id="ARBA00023015"/>
    </source>
</evidence>
<dbReference type="PANTHER" id="PTHR30154:SF34">
    <property type="entry name" value="TRANSCRIPTIONAL REGULATOR AZLB"/>
    <property type="match status" value="1"/>
</dbReference>
<evidence type="ECO:0000256" key="3">
    <source>
        <dbReference type="ARBA" id="ARBA00023163"/>
    </source>
</evidence>
<dbReference type="InterPro" id="IPR011991">
    <property type="entry name" value="ArsR-like_HTH"/>
</dbReference>
<dbReference type="Pfam" id="PF13412">
    <property type="entry name" value="HTH_24"/>
    <property type="match status" value="1"/>
</dbReference>
<dbReference type="InterPro" id="IPR036390">
    <property type="entry name" value="WH_DNA-bd_sf"/>
</dbReference>
<proteinExistence type="predicted"/>
<keyword evidence="1" id="KW-0805">Transcription regulation</keyword>
<dbReference type="AlphaFoldDB" id="A0A931GEQ1"/>
<evidence type="ECO:0000313" key="6">
    <source>
        <dbReference type="Proteomes" id="UP000625033"/>
    </source>
</evidence>
<dbReference type="GO" id="GO:0043565">
    <property type="term" value="F:sequence-specific DNA binding"/>
    <property type="evidence" value="ECO:0007669"/>
    <property type="project" value="InterPro"/>
</dbReference>
<evidence type="ECO:0000313" key="5">
    <source>
        <dbReference type="EMBL" id="MBG6084365.1"/>
    </source>
</evidence>
<dbReference type="InterPro" id="IPR000485">
    <property type="entry name" value="AsnC-type_HTH_dom"/>
</dbReference>
<dbReference type="Pfam" id="PF01037">
    <property type="entry name" value="AsnC_trans_reg"/>
    <property type="match status" value="1"/>
</dbReference>
<dbReference type="PROSITE" id="PS50956">
    <property type="entry name" value="HTH_ASNC_2"/>
    <property type="match status" value="1"/>
</dbReference>
<dbReference type="InterPro" id="IPR019888">
    <property type="entry name" value="Tscrpt_reg_AsnC-like"/>
</dbReference>
<dbReference type="GO" id="GO:0005829">
    <property type="term" value="C:cytosol"/>
    <property type="evidence" value="ECO:0007669"/>
    <property type="project" value="TreeGrafter"/>
</dbReference>
<dbReference type="SMART" id="SM00344">
    <property type="entry name" value="HTH_ASNC"/>
    <property type="match status" value="1"/>
</dbReference>
<sequence length="158" mass="17613">MDQTDQAIIKALQENGRLSNVDLAERVHLTPGPCLRRVHRLEADGVIAGYQAHINPAAVGQAFEVLVDVDLTNSTQIVDRFESMMLARPEVLELHRMFGSPDYSVRVAVADLDEFETFLTSTIMDTEGIQRVNSRFPMKVLKSLRPRAVPLGQRGSAR</sequence>
<dbReference type="InterPro" id="IPR019887">
    <property type="entry name" value="Tscrpt_reg_AsnC/Lrp_C"/>
</dbReference>
<keyword evidence="3" id="KW-0804">Transcription</keyword>
<dbReference type="InterPro" id="IPR011008">
    <property type="entry name" value="Dimeric_a/b-barrel"/>
</dbReference>
<reference evidence="5" key="1">
    <citation type="submission" date="2020-11" db="EMBL/GenBank/DDBJ databases">
        <title>Sequencing the genomes of 1000 actinobacteria strains.</title>
        <authorList>
            <person name="Klenk H.-P."/>
        </authorList>
    </citation>
    <scope>NUCLEOTIDE SEQUENCE</scope>
    <source>
        <strain evidence="5">DSM 26152</strain>
    </source>
</reference>
<dbReference type="SUPFAM" id="SSF54909">
    <property type="entry name" value="Dimeric alpha+beta barrel"/>
    <property type="match status" value="1"/>
</dbReference>
<keyword evidence="2 5" id="KW-0238">DNA-binding</keyword>
<protein>
    <submittedName>
        <fullName evidence="5">DNA-binding Lrp family transcriptional regulator</fullName>
    </submittedName>
</protein>
<keyword evidence="6" id="KW-1185">Reference proteome</keyword>
<name>A0A931GEQ1_9MICC</name>
<dbReference type="RefSeq" id="WP_196835686.1">
    <property type="nucleotide sequence ID" value="NZ_JADOTZ010000001.1"/>
</dbReference>
<dbReference type="PANTHER" id="PTHR30154">
    <property type="entry name" value="LEUCINE-RESPONSIVE REGULATORY PROTEIN"/>
    <property type="match status" value="1"/>
</dbReference>